<dbReference type="OrthoDB" id="409048at2759"/>
<dbReference type="EMBL" id="JWZT01001975">
    <property type="protein sequence ID" value="KII70744.1"/>
    <property type="molecule type" value="Genomic_DNA"/>
</dbReference>
<keyword evidence="2" id="KW-1185">Reference proteome</keyword>
<reference evidence="1 2" key="1">
    <citation type="journal article" date="2014" name="Genome Biol. Evol.">
        <title>The genome of the myxosporean Thelohanellus kitauei shows adaptations to nutrient acquisition within its fish host.</title>
        <authorList>
            <person name="Yang Y."/>
            <person name="Xiong J."/>
            <person name="Zhou Z."/>
            <person name="Huo F."/>
            <person name="Miao W."/>
            <person name="Ran C."/>
            <person name="Liu Y."/>
            <person name="Zhang J."/>
            <person name="Feng J."/>
            <person name="Wang M."/>
            <person name="Wang M."/>
            <person name="Wang L."/>
            <person name="Yao B."/>
        </authorList>
    </citation>
    <scope>NUCLEOTIDE SEQUENCE [LARGE SCALE GENOMIC DNA]</scope>
    <source>
        <strain evidence="1">Wuqing</strain>
    </source>
</reference>
<evidence type="ECO:0000313" key="1">
    <source>
        <dbReference type="EMBL" id="KII70744.1"/>
    </source>
</evidence>
<protein>
    <submittedName>
        <fullName evidence="1">Uncharacterized protein</fullName>
    </submittedName>
</protein>
<organism evidence="1 2">
    <name type="scientific">Thelohanellus kitauei</name>
    <name type="common">Myxosporean</name>
    <dbReference type="NCBI Taxonomy" id="669202"/>
    <lineage>
        <taxon>Eukaryota</taxon>
        <taxon>Metazoa</taxon>
        <taxon>Cnidaria</taxon>
        <taxon>Myxozoa</taxon>
        <taxon>Myxosporea</taxon>
        <taxon>Bivalvulida</taxon>
        <taxon>Platysporina</taxon>
        <taxon>Myxobolidae</taxon>
        <taxon>Thelohanellus</taxon>
    </lineage>
</organism>
<dbReference type="Proteomes" id="UP000031668">
    <property type="component" value="Unassembled WGS sequence"/>
</dbReference>
<comment type="caution">
    <text evidence="1">The sequence shown here is derived from an EMBL/GenBank/DDBJ whole genome shotgun (WGS) entry which is preliminary data.</text>
</comment>
<dbReference type="AlphaFoldDB" id="A0A0C2IYZ4"/>
<sequence length="126" mass="14450">MLQHDPYPKHLGVFLDRTLSIQIHIIEARMMMSHRNSIIGILANTSLGATPCILRLSCGALCLPNKNLRIIPECLKSSQTHCISTFSYVARLRIRRKFVSVKRIINILKYIDPILHDIINYQIKSL</sequence>
<proteinExistence type="predicted"/>
<evidence type="ECO:0000313" key="2">
    <source>
        <dbReference type="Proteomes" id="UP000031668"/>
    </source>
</evidence>
<gene>
    <name evidence="1" type="ORF">RF11_09967</name>
</gene>
<name>A0A0C2IYZ4_THEKT</name>
<accession>A0A0C2IYZ4</accession>